<comment type="caution">
    <text evidence="8">The sequence shown here is derived from an EMBL/GenBank/DDBJ whole genome shotgun (WGS) entry which is preliminary data.</text>
</comment>
<gene>
    <name evidence="8" type="ORF">IOE58_04790</name>
</gene>
<dbReference type="RefSeq" id="WP_193865271.1">
    <property type="nucleotide sequence ID" value="NZ_JADEYR010000003.1"/>
</dbReference>
<protein>
    <submittedName>
        <fullName evidence="8">CoA pyrophosphatase</fullName>
    </submittedName>
</protein>
<evidence type="ECO:0000259" key="7">
    <source>
        <dbReference type="PROSITE" id="PS51462"/>
    </source>
</evidence>
<keyword evidence="9" id="KW-1185">Reference proteome</keyword>
<evidence type="ECO:0000256" key="6">
    <source>
        <dbReference type="ARBA" id="ARBA00023211"/>
    </source>
</evidence>
<comment type="cofactor">
    <cofactor evidence="1">
        <name>Mn(2+)</name>
        <dbReference type="ChEBI" id="CHEBI:29035"/>
    </cofactor>
</comment>
<dbReference type="Pfam" id="PF00293">
    <property type="entry name" value="NUDIX"/>
    <property type="match status" value="1"/>
</dbReference>
<dbReference type="PROSITE" id="PS51462">
    <property type="entry name" value="NUDIX"/>
    <property type="match status" value="1"/>
</dbReference>
<dbReference type="InterPro" id="IPR045121">
    <property type="entry name" value="CoAse"/>
</dbReference>
<dbReference type="EMBL" id="JADEYR010000003">
    <property type="protein sequence ID" value="MBE9403531.1"/>
    <property type="molecule type" value="Genomic_DNA"/>
</dbReference>
<dbReference type="PANTHER" id="PTHR12992">
    <property type="entry name" value="NUDIX HYDROLASE"/>
    <property type="match status" value="1"/>
</dbReference>
<dbReference type="Gene3D" id="3.90.79.10">
    <property type="entry name" value="Nucleoside Triphosphate Pyrophosphohydrolase"/>
    <property type="match status" value="1"/>
</dbReference>
<evidence type="ECO:0000313" key="9">
    <source>
        <dbReference type="Proteomes" id="UP000644727"/>
    </source>
</evidence>
<keyword evidence="3" id="KW-0479">Metal-binding</keyword>
<sequence>MGEGQERAAARVGHPGFLSELAARAGRGGEVLLDRSRDARSQLAASRPPRRSSVLLLVAGTDLEDSQLVLEERGHCLRSQPGQFALPGGGVDPGDRDEVHTALREAQEETGLDPREVTVLGAFAAIPMPWRSQHVTPVLAWTPTRPPLRAQDPVEVERVVWARLTGEGSLTDPARRYRGLLDDRPVGPVFDLPDDAFVWGFTAMIIEQMLAGLGLDPVPWDAPVRQIPPERRRN</sequence>
<proteinExistence type="predicted"/>
<dbReference type="InterPro" id="IPR015797">
    <property type="entry name" value="NUDIX_hydrolase-like_dom_sf"/>
</dbReference>
<evidence type="ECO:0000256" key="2">
    <source>
        <dbReference type="ARBA" id="ARBA00001946"/>
    </source>
</evidence>
<dbReference type="CDD" id="cd03426">
    <property type="entry name" value="NUDIX_CoAse_Nudt7"/>
    <property type="match status" value="1"/>
</dbReference>
<dbReference type="PANTHER" id="PTHR12992:SF11">
    <property type="entry name" value="MITOCHONDRIAL COENZYME A DIPHOSPHATASE NUDT8"/>
    <property type="match status" value="1"/>
</dbReference>
<evidence type="ECO:0000256" key="4">
    <source>
        <dbReference type="ARBA" id="ARBA00022801"/>
    </source>
</evidence>
<dbReference type="Proteomes" id="UP000644727">
    <property type="component" value="Unassembled WGS sequence"/>
</dbReference>
<keyword evidence="5" id="KW-0460">Magnesium</keyword>
<reference evidence="8 9" key="1">
    <citation type="submission" date="2020-10" db="EMBL/GenBank/DDBJ databases">
        <title>Draft genome and description of Brachybacterium epidermidis sp nov.</title>
        <authorList>
            <person name="Boxberger M."/>
            <person name="La Scola B."/>
        </authorList>
    </citation>
    <scope>NUCLEOTIDE SEQUENCE [LARGE SCALE GENOMIC DNA]</scope>
    <source>
        <strain evidence="8 9">Marseille-Q2903</strain>
    </source>
</reference>
<evidence type="ECO:0000256" key="1">
    <source>
        <dbReference type="ARBA" id="ARBA00001936"/>
    </source>
</evidence>
<keyword evidence="4" id="KW-0378">Hydrolase</keyword>
<evidence type="ECO:0000256" key="5">
    <source>
        <dbReference type="ARBA" id="ARBA00022842"/>
    </source>
</evidence>
<evidence type="ECO:0000256" key="3">
    <source>
        <dbReference type="ARBA" id="ARBA00022723"/>
    </source>
</evidence>
<dbReference type="InterPro" id="IPR000086">
    <property type="entry name" value="NUDIX_hydrolase_dom"/>
</dbReference>
<accession>A0ABR9VZC6</accession>
<keyword evidence="6" id="KW-0464">Manganese</keyword>
<comment type="cofactor">
    <cofactor evidence="2">
        <name>Mg(2+)</name>
        <dbReference type="ChEBI" id="CHEBI:18420"/>
    </cofactor>
</comment>
<organism evidence="8 9">
    <name type="scientific">Brachybacterium epidermidis</name>
    <dbReference type="NCBI Taxonomy" id="2781983"/>
    <lineage>
        <taxon>Bacteria</taxon>
        <taxon>Bacillati</taxon>
        <taxon>Actinomycetota</taxon>
        <taxon>Actinomycetes</taxon>
        <taxon>Micrococcales</taxon>
        <taxon>Dermabacteraceae</taxon>
        <taxon>Brachybacterium</taxon>
    </lineage>
</organism>
<feature type="domain" description="Nudix hydrolase" evidence="7">
    <location>
        <begin position="49"/>
        <end position="184"/>
    </location>
</feature>
<name>A0ABR9VZC6_9MICO</name>
<dbReference type="SUPFAM" id="SSF55811">
    <property type="entry name" value="Nudix"/>
    <property type="match status" value="1"/>
</dbReference>
<evidence type="ECO:0000313" key="8">
    <source>
        <dbReference type="EMBL" id="MBE9403531.1"/>
    </source>
</evidence>